<feature type="region of interest" description="Disordered" evidence="1">
    <location>
        <begin position="19"/>
        <end position="42"/>
    </location>
</feature>
<dbReference type="Proteomes" id="UP001054857">
    <property type="component" value="Unassembled WGS sequence"/>
</dbReference>
<feature type="compositionally biased region" description="Acidic residues" evidence="1">
    <location>
        <begin position="25"/>
        <end position="34"/>
    </location>
</feature>
<protein>
    <submittedName>
        <fullName evidence="2">Uncharacterized protein</fullName>
    </submittedName>
</protein>
<gene>
    <name evidence="2" type="ORF">Agub_g9998</name>
</gene>
<evidence type="ECO:0000313" key="2">
    <source>
        <dbReference type="EMBL" id="GFR48163.1"/>
    </source>
</evidence>
<feature type="non-terminal residue" evidence="2">
    <location>
        <position position="1"/>
    </location>
</feature>
<name>A0AAD3DUM6_9CHLO</name>
<dbReference type="PANTHER" id="PTHR23240:SF31">
    <property type="entry name" value="DNA REPAIR METALLO-BETA-LACTAMASE FAMILY PROTEIN"/>
    <property type="match status" value="1"/>
</dbReference>
<evidence type="ECO:0000313" key="3">
    <source>
        <dbReference type="Proteomes" id="UP001054857"/>
    </source>
</evidence>
<dbReference type="GO" id="GO:0006303">
    <property type="term" value="P:double-strand break repair via nonhomologous end joining"/>
    <property type="evidence" value="ECO:0007669"/>
    <property type="project" value="TreeGrafter"/>
</dbReference>
<sequence length="212" mass="23837">CRLTPDVVRSVRQALGALQQQYPEGDVEDEEEGGDCGGGGSGDQQGERLDLLYLDCTFADLPLEFPSREEAVRQAVQLIRRRTTPTAPCSSSSSRLSRVYLSSDLLGTEALCGVAGGEFGQPLYVCPPELHREYGFANAELVRQRREELSLLLPQLRLSDDPTCLFHLCGVRDFAHRGSRQQQQQPGCQKQRKQQQQQQQRKRPLSYEEDEE</sequence>
<feature type="non-terminal residue" evidence="2">
    <location>
        <position position="212"/>
    </location>
</feature>
<dbReference type="EMBL" id="BMAR01000022">
    <property type="protein sequence ID" value="GFR48163.1"/>
    <property type="molecule type" value="Genomic_DNA"/>
</dbReference>
<dbReference type="GO" id="GO:0036297">
    <property type="term" value="P:interstrand cross-link repair"/>
    <property type="evidence" value="ECO:0007669"/>
    <property type="project" value="TreeGrafter"/>
</dbReference>
<feature type="compositionally biased region" description="Low complexity" evidence="1">
    <location>
        <begin position="180"/>
        <end position="199"/>
    </location>
</feature>
<dbReference type="GO" id="GO:0035312">
    <property type="term" value="F:5'-3' DNA exonuclease activity"/>
    <property type="evidence" value="ECO:0007669"/>
    <property type="project" value="TreeGrafter"/>
</dbReference>
<reference evidence="2 3" key="1">
    <citation type="journal article" date="2021" name="Sci. Rep.">
        <title>Genome sequencing of the multicellular alga Astrephomene provides insights into convergent evolution of germ-soma differentiation.</title>
        <authorList>
            <person name="Yamashita S."/>
            <person name="Yamamoto K."/>
            <person name="Matsuzaki R."/>
            <person name="Suzuki S."/>
            <person name="Yamaguchi H."/>
            <person name="Hirooka S."/>
            <person name="Minakuchi Y."/>
            <person name="Miyagishima S."/>
            <person name="Kawachi M."/>
            <person name="Toyoda A."/>
            <person name="Nozaki H."/>
        </authorList>
    </citation>
    <scope>NUCLEOTIDE SEQUENCE [LARGE SCALE GENOMIC DNA]</scope>
    <source>
        <strain evidence="2 3">NIES-4017</strain>
    </source>
</reference>
<dbReference type="Gene3D" id="3.60.15.10">
    <property type="entry name" value="Ribonuclease Z/Hydroxyacylglutathione hydrolase-like"/>
    <property type="match status" value="1"/>
</dbReference>
<organism evidence="2 3">
    <name type="scientific">Astrephomene gubernaculifera</name>
    <dbReference type="NCBI Taxonomy" id="47775"/>
    <lineage>
        <taxon>Eukaryota</taxon>
        <taxon>Viridiplantae</taxon>
        <taxon>Chlorophyta</taxon>
        <taxon>core chlorophytes</taxon>
        <taxon>Chlorophyceae</taxon>
        <taxon>CS clade</taxon>
        <taxon>Chlamydomonadales</taxon>
        <taxon>Astrephomenaceae</taxon>
        <taxon>Astrephomene</taxon>
    </lineage>
</organism>
<keyword evidence="3" id="KW-1185">Reference proteome</keyword>
<dbReference type="Gene3D" id="3.40.50.12650">
    <property type="match status" value="1"/>
</dbReference>
<feature type="region of interest" description="Disordered" evidence="1">
    <location>
        <begin position="178"/>
        <end position="212"/>
    </location>
</feature>
<dbReference type="GO" id="GO:0003684">
    <property type="term" value="F:damaged DNA binding"/>
    <property type="evidence" value="ECO:0007669"/>
    <property type="project" value="TreeGrafter"/>
</dbReference>
<comment type="caution">
    <text evidence="2">The sequence shown here is derived from an EMBL/GenBank/DDBJ whole genome shotgun (WGS) entry which is preliminary data.</text>
</comment>
<proteinExistence type="predicted"/>
<evidence type="ECO:0000256" key="1">
    <source>
        <dbReference type="SAM" id="MobiDB-lite"/>
    </source>
</evidence>
<accession>A0AAD3DUM6</accession>
<dbReference type="PANTHER" id="PTHR23240">
    <property type="entry name" value="DNA CROSS-LINK REPAIR PROTEIN PSO2/SNM1-RELATED"/>
    <property type="match status" value="1"/>
</dbReference>
<dbReference type="AlphaFoldDB" id="A0AAD3DUM6"/>
<dbReference type="InterPro" id="IPR036866">
    <property type="entry name" value="RibonucZ/Hydroxyglut_hydro"/>
</dbReference>